<protein>
    <submittedName>
        <fullName evidence="1">Uncharacterized protein</fullName>
    </submittedName>
</protein>
<reference evidence="1 2" key="1">
    <citation type="submission" date="2015-04" db="EMBL/GenBank/DDBJ databases">
        <title>Complete genome sequence of Schizopora paradoxa KUC8140, a cosmopolitan wood degrader in East Asia.</title>
        <authorList>
            <consortium name="DOE Joint Genome Institute"/>
            <person name="Min B."/>
            <person name="Park H."/>
            <person name="Jang Y."/>
            <person name="Kim J.-J."/>
            <person name="Kim K.H."/>
            <person name="Pangilinan J."/>
            <person name="Lipzen A."/>
            <person name="Riley R."/>
            <person name="Grigoriev I.V."/>
            <person name="Spatafora J.W."/>
            <person name="Choi I.-G."/>
        </authorList>
    </citation>
    <scope>NUCLEOTIDE SEQUENCE [LARGE SCALE GENOMIC DNA]</scope>
    <source>
        <strain evidence="1 2">KUC8140</strain>
    </source>
</reference>
<gene>
    <name evidence="1" type="ORF">SCHPADRAFT_934151</name>
</gene>
<dbReference type="AlphaFoldDB" id="A0A0H2QWI2"/>
<feature type="non-terminal residue" evidence="1">
    <location>
        <position position="190"/>
    </location>
</feature>
<accession>A0A0H2QWI2</accession>
<sequence>MAFRRRTPGHRALYFTCVSSTARVSLTALLRTSTAVTPAPEPYALRVVVSFSASFDAAVLHSSLTLTHSLATVAPASPNSRFRIVFASTLPSKLHSAGIDVTPVDVFVPTRRRTHLLRGINSPSSIEPACRRFEAAAHSSQTNAPAGAGRFDDATRARHLFLKNEVTHPTKAFESAHQARMRVRFRWHRI</sequence>
<dbReference type="EMBL" id="KQ086905">
    <property type="protein sequence ID" value="KLO03895.1"/>
    <property type="molecule type" value="Genomic_DNA"/>
</dbReference>
<dbReference type="InParanoid" id="A0A0H2QWI2"/>
<organism evidence="1 2">
    <name type="scientific">Schizopora paradoxa</name>
    <dbReference type="NCBI Taxonomy" id="27342"/>
    <lineage>
        <taxon>Eukaryota</taxon>
        <taxon>Fungi</taxon>
        <taxon>Dikarya</taxon>
        <taxon>Basidiomycota</taxon>
        <taxon>Agaricomycotina</taxon>
        <taxon>Agaricomycetes</taxon>
        <taxon>Hymenochaetales</taxon>
        <taxon>Schizoporaceae</taxon>
        <taxon>Schizopora</taxon>
    </lineage>
</organism>
<evidence type="ECO:0000313" key="1">
    <source>
        <dbReference type="EMBL" id="KLO03895.1"/>
    </source>
</evidence>
<proteinExistence type="predicted"/>
<name>A0A0H2QWI2_9AGAM</name>
<dbReference type="Proteomes" id="UP000053477">
    <property type="component" value="Unassembled WGS sequence"/>
</dbReference>
<keyword evidence="2" id="KW-1185">Reference proteome</keyword>
<evidence type="ECO:0000313" key="2">
    <source>
        <dbReference type="Proteomes" id="UP000053477"/>
    </source>
</evidence>